<dbReference type="AlphaFoldDB" id="A0A1H0R3Q2"/>
<sequence length="308" mass="34519">MQSKPPCIERSLIVKKDHRRKYGARITFQILRSEYLGSFENVTFLLPSGAIATLRPGLSLSREAGIRYELEVEGFSTAALAEEAGMSAAQAILLAAITLDFGVRLNYQSNEPPTVFDRLERGGLSTVKGEAFGSWSQEIVVQELTDAFSHTVRSRRQILSMELFAAAALESNDRARFVMAVSALEPLAEQIDLGREVADFVSKMCSDLKADPTISPEIQNSLRGRILQLKRESVRQALFRLCENWFPGDRGARNQIDSAYKLRSEILHEGRLADLDVDLAHETRKVEGYLRRIYAKEFGIQLRVPVTN</sequence>
<accession>A0A1H0R3Q2</accession>
<protein>
    <submittedName>
        <fullName evidence="3">Uncharacterized protein</fullName>
    </submittedName>
</protein>
<evidence type="ECO:0000313" key="6">
    <source>
        <dbReference type="Proteomes" id="UP000460142"/>
    </source>
</evidence>
<dbReference type="Proteomes" id="UP000186756">
    <property type="component" value="Unassembled WGS sequence"/>
</dbReference>
<keyword evidence="4" id="KW-1185">Reference proteome</keyword>
<name>A0A1H0R3Q2_PSERE</name>
<reference evidence="1 6" key="4">
    <citation type="submission" date="2019-09" db="EMBL/GenBank/DDBJ databases">
        <title>Draft genome sequences of 48 bacterial type strains from the CCUG.</title>
        <authorList>
            <person name="Tunovic T."/>
            <person name="Pineiro-Iglesias B."/>
            <person name="Unosson C."/>
            <person name="Inganas E."/>
            <person name="Ohlen M."/>
            <person name="Cardew S."/>
            <person name="Jensie-Markopoulos S."/>
            <person name="Salva-Serra F."/>
            <person name="Jaen-Luchoro D."/>
            <person name="Karlsson R."/>
            <person name="Svensson-Stadler L."/>
            <person name="Chun J."/>
            <person name="Moore E."/>
        </authorList>
    </citation>
    <scope>NUCLEOTIDE SEQUENCE [LARGE SCALE GENOMIC DNA]</scope>
    <source>
        <strain evidence="1 6">CCUG 53116</strain>
    </source>
</reference>
<dbReference type="EMBL" id="VZPS01000025">
    <property type="protein sequence ID" value="KAB0481239.1"/>
    <property type="molecule type" value="Genomic_DNA"/>
</dbReference>
<dbReference type="EMBL" id="LT629709">
    <property type="protein sequence ID" value="SDP24151.1"/>
    <property type="molecule type" value="Genomic_DNA"/>
</dbReference>
<reference evidence="3 5" key="1">
    <citation type="submission" date="2016-10" db="EMBL/GenBank/DDBJ databases">
        <authorList>
            <person name="de Groot N.N."/>
        </authorList>
    </citation>
    <scope>NUCLEOTIDE SEQUENCE [LARGE SCALE GENOMIC DNA]</scope>
    <source>
        <strain evidence="3 5">BS3776</strain>
    </source>
</reference>
<dbReference type="RefSeq" id="WP_075949091.1">
    <property type="nucleotide sequence ID" value="NZ_LT629709.1"/>
</dbReference>
<dbReference type="OrthoDB" id="9997441at2"/>
<evidence type="ECO:0000313" key="5">
    <source>
        <dbReference type="Proteomes" id="UP000198549"/>
    </source>
</evidence>
<evidence type="ECO:0000313" key="2">
    <source>
        <dbReference type="EMBL" id="OLT99527.1"/>
    </source>
</evidence>
<evidence type="ECO:0000313" key="3">
    <source>
        <dbReference type="EMBL" id="SDP24151.1"/>
    </source>
</evidence>
<evidence type="ECO:0000313" key="4">
    <source>
        <dbReference type="Proteomes" id="UP000186756"/>
    </source>
</evidence>
<reference evidence="2" key="3">
    <citation type="submission" date="2017-01" db="EMBL/GenBank/DDBJ databases">
        <authorList>
            <person name="Mah S.A."/>
            <person name="Swanson W.J."/>
            <person name="Moy G.W."/>
            <person name="Vacquier V.D."/>
        </authorList>
    </citation>
    <scope>NUCLEOTIDE SEQUENCE [LARGE SCALE GENOMIC DNA]</scope>
    <source>
        <strain evidence="2">MT1</strain>
    </source>
</reference>
<reference evidence="4" key="2">
    <citation type="submission" date="2017-01" db="EMBL/GenBank/DDBJ databases">
        <authorList>
            <person name="Poblete-Castro I."/>
        </authorList>
    </citation>
    <scope>NUCLEOTIDE SEQUENCE [LARGE SCALE GENOMIC DNA]</scope>
    <source>
        <strain evidence="4">DSM 18361 / CCUG 53116 / MT1</strain>
    </source>
</reference>
<organism evidence="3 5">
    <name type="scientific">Pseudomonas reinekei</name>
    <dbReference type="NCBI Taxonomy" id="395598"/>
    <lineage>
        <taxon>Bacteria</taxon>
        <taxon>Pseudomonadati</taxon>
        <taxon>Pseudomonadota</taxon>
        <taxon>Gammaproteobacteria</taxon>
        <taxon>Pseudomonadales</taxon>
        <taxon>Pseudomonadaceae</taxon>
        <taxon>Pseudomonas</taxon>
    </lineage>
</organism>
<gene>
    <name evidence="2" type="ORF">BVK86_25935</name>
    <name evidence="1" type="ORF">F7R15_26250</name>
    <name evidence="3" type="ORF">SAMN04490202_3420</name>
</gene>
<proteinExistence type="predicted"/>
<dbReference type="EMBL" id="MSTQ01000023">
    <property type="protein sequence ID" value="OLT99527.1"/>
    <property type="molecule type" value="Genomic_DNA"/>
</dbReference>
<dbReference type="Proteomes" id="UP000198549">
    <property type="component" value="Chromosome I"/>
</dbReference>
<dbReference type="Proteomes" id="UP000460142">
    <property type="component" value="Unassembled WGS sequence"/>
</dbReference>
<evidence type="ECO:0000313" key="1">
    <source>
        <dbReference type="EMBL" id="KAB0481239.1"/>
    </source>
</evidence>